<dbReference type="Gene3D" id="2.60.40.2380">
    <property type="match status" value="1"/>
</dbReference>
<dbReference type="InterPro" id="IPR036890">
    <property type="entry name" value="HATPase_C_sf"/>
</dbReference>
<dbReference type="SMART" id="SM00387">
    <property type="entry name" value="HATPase_c"/>
    <property type="match status" value="1"/>
</dbReference>
<feature type="domain" description="Histidine kinase" evidence="7">
    <location>
        <begin position="459"/>
        <end position="695"/>
    </location>
</feature>
<evidence type="ECO:0000313" key="9">
    <source>
        <dbReference type="Proteomes" id="UP000321533"/>
    </source>
</evidence>
<dbReference type="InterPro" id="IPR004358">
    <property type="entry name" value="Sig_transdc_His_kin-like_C"/>
</dbReference>
<name>A0A5B8VCD0_9BACT</name>
<dbReference type="EMBL" id="CP042435">
    <property type="protein sequence ID" value="QEC68919.1"/>
    <property type="molecule type" value="Genomic_DNA"/>
</dbReference>
<dbReference type="PANTHER" id="PTHR43065:SF42">
    <property type="entry name" value="TWO-COMPONENT SENSOR PPRA"/>
    <property type="match status" value="1"/>
</dbReference>
<dbReference type="AlphaFoldDB" id="A0A5B8VCD0"/>
<dbReference type="InterPro" id="IPR003661">
    <property type="entry name" value="HisK_dim/P_dom"/>
</dbReference>
<evidence type="ECO:0000256" key="6">
    <source>
        <dbReference type="SAM" id="SignalP"/>
    </source>
</evidence>
<dbReference type="Pfam" id="PF07695">
    <property type="entry name" value="7TMR-DISM_7TM"/>
    <property type="match status" value="1"/>
</dbReference>
<dbReference type="InterPro" id="IPR005467">
    <property type="entry name" value="His_kinase_dom"/>
</dbReference>
<dbReference type="RefSeq" id="WP_147191441.1">
    <property type="nucleotide sequence ID" value="NZ_CP042435.1"/>
</dbReference>
<organism evidence="8 9">
    <name type="scientific">Panacibacter ginsenosidivorans</name>
    <dbReference type="NCBI Taxonomy" id="1813871"/>
    <lineage>
        <taxon>Bacteria</taxon>
        <taxon>Pseudomonadati</taxon>
        <taxon>Bacteroidota</taxon>
        <taxon>Chitinophagia</taxon>
        <taxon>Chitinophagales</taxon>
        <taxon>Chitinophagaceae</taxon>
        <taxon>Panacibacter</taxon>
    </lineage>
</organism>
<feature type="chain" id="PRO_5023097495" description="histidine kinase" evidence="6">
    <location>
        <begin position="21"/>
        <end position="695"/>
    </location>
</feature>
<gene>
    <name evidence="8" type="ORF">FRZ67_16975</name>
</gene>
<dbReference type="Gene3D" id="1.10.287.130">
    <property type="match status" value="1"/>
</dbReference>
<comment type="catalytic activity">
    <reaction evidence="1">
        <text>ATP + protein L-histidine = ADP + protein N-phospho-L-histidine.</text>
        <dbReference type="EC" id="2.7.13.3"/>
    </reaction>
</comment>
<keyword evidence="5" id="KW-0812">Transmembrane</keyword>
<dbReference type="PANTHER" id="PTHR43065">
    <property type="entry name" value="SENSOR HISTIDINE KINASE"/>
    <property type="match status" value="1"/>
</dbReference>
<sequence>MACKFAISCLFSCLFFFSKAQTSITSITGTDKITVVTNGLFYADTSCSLNFEQVSVPGFSKYFHQGNLEQAAVEDNVNCYWVKFELQNNSNNNNEWLIEYDKWKSVEMYIVDSASGVLKKITGHTIPFDKKDFKLANRNLIDIRINNAQSREIYVKLTTGYDYMQRPDDLSCAVYSKSSILDYQEGVISIIYFFSGIYVVMLLYNLFVFYSIKEKSYLYYLYLIFFSLFAIWENTGYTVQIFRSVSEFPSWITNFDLVSSSLFGIAILLFTRSFLQTKTYSPVTDKIFSFIMVALVLVLIPALFGYSFVATNISGLLGMLTSAITLIAAIRSYKQRYPSSGIFLLANGIFMISIFVYLSLAIFKMDQGFLFNFSIPIGSAIQIVLFSFALGNRINVLKRQNDESQQKIIEQLKLYGELQDKANRELEQKVEERTKELKDSQQQLIQQEKLASLGEVTAGVAHEIQNPLNFIKNFSELNTDLIMELQEELNSENIAAAKEISGDIKCNSEKILSHGIRVDSIVKGMLQHTRANSSQKEMVELNMMCDEYVGLSFHGLRAKDKNFNAKIVKNYDAGIGNVNINRQDIGRVLLNLLNNAFYAVNEKQLVALNEYFPIVTISTTKNTDTFQISIQDNGPGIPQKILNKIFQPFFTTKPTGKGTGLGLSISYEIVKEHNGQLTVNTKEGSFTEFVITIPL</sequence>
<dbReference type="Pfam" id="PF02518">
    <property type="entry name" value="HATPase_c"/>
    <property type="match status" value="1"/>
</dbReference>
<feature type="transmembrane region" description="Helical" evidence="5">
    <location>
        <begin position="257"/>
        <end position="275"/>
    </location>
</feature>
<evidence type="ECO:0000256" key="5">
    <source>
        <dbReference type="SAM" id="Phobius"/>
    </source>
</evidence>
<dbReference type="InterPro" id="IPR011623">
    <property type="entry name" value="7TMR_DISM_rcpt_extracell_dom1"/>
</dbReference>
<feature type="transmembrane region" description="Helical" evidence="5">
    <location>
        <begin position="287"/>
        <end position="307"/>
    </location>
</feature>
<dbReference type="Pfam" id="PF07696">
    <property type="entry name" value="7TMR-DISMED2"/>
    <property type="match status" value="1"/>
</dbReference>
<accession>A0A5B8VCD0</accession>
<dbReference type="InterPro" id="IPR036097">
    <property type="entry name" value="HisK_dim/P_sf"/>
</dbReference>
<dbReference type="PRINTS" id="PR00344">
    <property type="entry name" value="BCTRLSENSOR"/>
</dbReference>
<reference evidence="8 9" key="1">
    <citation type="journal article" date="2016" name="Int. J. Syst. Evol. Microbiol.">
        <title>Panacibacter ginsenosidivorans gen. nov., sp. nov., with ginsenoside converting activity isolated from soil of a ginseng field.</title>
        <authorList>
            <person name="Siddiqi M.Z."/>
            <person name="Muhammad Shafi S."/>
            <person name="Choi K.D."/>
            <person name="Im W.T."/>
        </authorList>
    </citation>
    <scope>NUCLEOTIDE SEQUENCE [LARGE SCALE GENOMIC DNA]</scope>
    <source>
        <strain evidence="8 9">Gsoil1550</strain>
    </source>
</reference>
<keyword evidence="9" id="KW-1185">Reference proteome</keyword>
<feature type="transmembrane region" description="Helical" evidence="5">
    <location>
        <begin position="186"/>
        <end position="210"/>
    </location>
</feature>
<dbReference type="CDD" id="cd00082">
    <property type="entry name" value="HisKA"/>
    <property type="match status" value="1"/>
</dbReference>
<feature type="coiled-coil region" evidence="4">
    <location>
        <begin position="423"/>
        <end position="450"/>
    </location>
</feature>
<dbReference type="SUPFAM" id="SSF47384">
    <property type="entry name" value="Homodimeric domain of signal transducing histidine kinase"/>
    <property type="match status" value="1"/>
</dbReference>
<feature type="signal peptide" evidence="6">
    <location>
        <begin position="1"/>
        <end position="20"/>
    </location>
</feature>
<keyword evidence="4" id="KW-0175">Coiled coil</keyword>
<evidence type="ECO:0000256" key="1">
    <source>
        <dbReference type="ARBA" id="ARBA00000085"/>
    </source>
</evidence>
<dbReference type="Proteomes" id="UP000321533">
    <property type="component" value="Chromosome"/>
</dbReference>
<evidence type="ECO:0000256" key="3">
    <source>
        <dbReference type="ARBA" id="ARBA00022553"/>
    </source>
</evidence>
<evidence type="ECO:0000256" key="2">
    <source>
        <dbReference type="ARBA" id="ARBA00012438"/>
    </source>
</evidence>
<protein>
    <recommendedName>
        <fullName evidence="2">histidine kinase</fullName>
        <ecNumber evidence="2">2.7.13.3</ecNumber>
    </recommendedName>
</protein>
<proteinExistence type="predicted"/>
<evidence type="ECO:0000313" key="8">
    <source>
        <dbReference type="EMBL" id="QEC68919.1"/>
    </source>
</evidence>
<feature type="transmembrane region" description="Helical" evidence="5">
    <location>
        <begin position="313"/>
        <end position="330"/>
    </location>
</feature>
<dbReference type="GO" id="GO:0000155">
    <property type="term" value="F:phosphorelay sensor kinase activity"/>
    <property type="evidence" value="ECO:0007669"/>
    <property type="project" value="InterPro"/>
</dbReference>
<evidence type="ECO:0000259" key="7">
    <source>
        <dbReference type="PROSITE" id="PS50109"/>
    </source>
</evidence>
<evidence type="ECO:0000256" key="4">
    <source>
        <dbReference type="SAM" id="Coils"/>
    </source>
</evidence>
<feature type="transmembrane region" description="Helical" evidence="5">
    <location>
        <begin position="342"/>
        <end position="363"/>
    </location>
</feature>
<dbReference type="InterPro" id="IPR011622">
    <property type="entry name" value="7TMR_DISM_rcpt_extracell_dom2"/>
</dbReference>
<dbReference type="KEGG" id="pgin:FRZ67_16975"/>
<dbReference type="SUPFAM" id="SSF55874">
    <property type="entry name" value="ATPase domain of HSP90 chaperone/DNA topoisomerase II/histidine kinase"/>
    <property type="match status" value="1"/>
</dbReference>
<keyword evidence="5" id="KW-1133">Transmembrane helix</keyword>
<keyword evidence="3" id="KW-0597">Phosphoprotein</keyword>
<dbReference type="OrthoDB" id="9806995at2"/>
<feature type="transmembrane region" description="Helical" evidence="5">
    <location>
        <begin position="217"/>
        <end position="237"/>
    </location>
</feature>
<dbReference type="EC" id="2.7.13.3" evidence="2"/>
<dbReference type="InterPro" id="IPR003594">
    <property type="entry name" value="HATPase_dom"/>
</dbReference>
<dbReference type="PROSITE" id="PS50109">
    <property type="entry name" value="HIS_KIN"/>
    <property type="match status" value="1"/>
</dbReference>
<feature type="transmembrane region" description="Helical" evidence="5">
    <location>
        <begin position="369"/>
        <end position="390"/>
    </location>
</feature>
<keyword evidence="5" id="KW-0472">Membrane</keyword>
<dbReference type="Gene3D" id="3.30.565.10">
    <property type="entry name" value="Histidine kinase-like ATPase, C-terminal domain"/>
    <property type="match status" value="1"/>
</dbReference>
<keyword evidence="6" id="KW-0732">Signal</keyword>